<evidence type="ECO:0000313" key="2">
    <source>
        <dbReference type="EMBL" id="GEK88606.1"/>
    </source>
</evidence>
<organism evidence="2 3">
    <name type="scientific">Alkalibacterium putridalgicola</name>
    <dbReference type="NCBI Taxonomy" id="426703"/>
    <lineage>
        <taxon>Bacteria</taxon>
        <taxon>Bacillati</taxon>
        <taxon>Bacillota</taxon>
        <taxon>Bacilli</taxon>
        <taxon>Lactobacillales</taxon>
        <taxon>Carnobacteriaceae</taxon>
        <taxon>Alkalibacterium</taxon>
    </lineage>
</organism>
<evidence type="ECO:0000256" key="1">
    <source>
        <dbReference type="SAM" id="Phobius"/>
    </source>
</evidence>
<dbReference type="Proteomes" id="UP000321425">
    <property type="component" value="Unassembled WGS sequence"/>
</dbReference>
<feature type="transmembrane region" description="Helical" evidence="1">
    <location>
        <begin position="34"/>
        <end position="52"/>
    </location>
</feature>
<reference evidence="2 3" key="1">
    <citation type="submission" date="2019-07" db="EMBL/GenBank/DDBJ databases">
        <title>Whole genome shotgun sequence of Alkalibacterium putridalgicola NBRC 103243.</title>
        <authorList>
            <person name="Hosoyama A."/>
            <person name="Uohara A."/>
            <person name="Ohji S."/>
            <person name="Ichikawa N."/>
        </authorList>
    </citation>
    <scope>NUCLEOTIDE SEQUENCE [LARGE SCALE GENOMIC DNA]</scope>
    <source>
        <strain evidence="2 3">NBRC 103243</strain>
    </source>
</reference>
<proteinExistence type="predicted"/>
<keyword evidence="1" id="KW-1133">Transmembrane helix</keyword>
<name>A0ABQ0UVQ8_9LACT</name>
<comment type="caution">
    <text evidence="2">The sequence shown here is derived from an EMBL/GenBank/DDBJ whole genome shotgun (WGS) entry which is preliminary data.</text>
</comment>
<evidence type="ECO:0000313" key="3">
    <source>
        <dbReference type="Proteomes" id="UP000321425"/>
    </source>
</evidence>
<accession>A0ABQ0UVQ8</accession>
<evidence type="ECO:0008006" key="4">
    <source>
        <dbReference type="Google" id="ProtNLM"/>
    </source>
</evidence>
<gene>
    <name evidence="2" type="ORF">APU01nite_06450</name>
</gene>
<keyword evidence="1" id="KW-0472">Membrane</keyword>
<protein>
    <recommendedName>
        <fullName evidence="4">EamA-like transporter family protein</fullName>
    </recommendedName>
</protein>
<dbReference type="EMBL" id="BJUX01000004">
    <property type="protein sequence ID" value="GEK88606.1"/>
    <property type="molecule type" value="Genomic_DNA"/>
</dbReference>
<keyword evidence="3" id="KW-1185">Reference proteome</keyword>
<keyword evidence="1" id="KW-0812">Transmembrane</keyword>
<sequence length="81" mass="9285">MTMKLRIPILFAILSVTAAVYESLPGLFLSTDNYFLYSSQYILTIISLFYLLEKMKFNEKEVKLSSGMIIVAATVMFELFI</sequence>